<dbReference type="AlphaFoldDB" id="A0A8D2QVR8"/>
<dbReference type="Ensembl" id="ENSZLMT00000022041.1">
    <property type="protein sequence ID" value="ENSZLMP00000021480.1"/>
    <property type="gene ID" value="ENSZLMG00000014686.1"/>
</dbReference>
<evidence type="ECO:0000313" key="4">
    <source>
        <dbReference type="Ensembl" id="ENSZLMP00000021480.1"/>
    </source>
</evidence>
<reference evidence="4" key="2">
    <citation type="submission" date="2025-09" db="UniProtKB">
        <authorList>
            <consortium name="Ensembl"/>
        </authorList>
    </citation>
    <scope>IDENTIFICATION</scope>
</reference>
<dbReference type="Proteomes" id="UP000694401">
    <property type="component" value="Unassembled WGS sequence"/>
</dbReference>
<keyword evidence="1" id="KW-0539">Nucleus</keyword>
<name>A0A8D2QVR8_ZOSLA</name>
<dbReference type="InterPro" id="IPR057437">
    <property type="entry name" value="PIF1/LRR1_PH"/>
</dbReference>
<protein>
    <submittedName>
        <fullName evidence="4">Leucine rich repeat protein 1</fullName>
    </submittedName>
</protein>
<proteinExistence type="predicted"/>
<evidence type="ECO:0000256" key="1">
    <source>
        <dbReference type="ARBA" id="ARBA00023242"/>
    </source>
</evidence>
<evidence type="ECO:0000256" key="2">
    <source>
        <dbReference type="SAM" id="MobiDB-lite"/>
    </source>
</evidence>
<feature type="compositionally biased region" description="Polar residues" evidence="2">
    <location>
        <begin position="14"/>
        <end position="27"/>
    </location>
</feature>
<evidence type="ECO:0000313" key="5">
    <source>
        <dbReference type="Proteomes" id="UP000694401"/>
    </source>
</evidence>
<organism evidence="4 5">
    <name type="scientific">Zosterops lateralis melanops</name>
    <dbReference type="NCBI Taxonomy" id="1220523"/>
    <lineage>
        <taxon>Eukaryota</taxon>
        <taxon>Metazoa</taxon>
        <taxon>Chordata</taxon>
        <taxon>Craniata</taxon>
        <taxon>Vertebrata</taxon>
        <taxon>Euteleostomi</taxon>
        <taxon>Archelosauria</taxon>
        <taxon>Archosauria</taxon>
        <taxon>Dinosauria</taxon>
        <taxon>Saurischia</taxon>
        <taxon>Theropoda</taxon>
        <taxon>Coelurosauria</taxon>
        <taxon>Aves</taxon>
        <taxon>Neognathae</taxon>
        <taxon>Neoaves</taxon>
        <taxon>Telluraves</taxon>
        <taxon>Australaves</taxon>
        <taxon>Passeriformes</taxon>
        <taxon>Sylvioidea</taxon>
        <taxon>Zosteropidae</taxon>
        <taxon>Zosterops</taxon>
    </lineage>
</organism>
<dbReference type="Pfam" id="PF25344">
    <property type="entry name" value="PH_LRR1"/>
    <property type="match status" value="1"/>
</dbReference>
<keyword evidence="5" id="KW-1185">Reference proteome</keyword>
<feature type="domain" description="PIF1/LRR1 pleckstrin homology" evidence="3">
    <location>
        <begin position="30"/>
        <end position="82"/>
    </location>
</feature>
<evidence type="ECO:0000259" key="3">
    <source>
        <dbReference type="Pfam" id="PF25344"/>
    </source>
</evidence>
<feature type="region of interest" description="Disordered" evidence="2">
    <location>
        <begin position="1"/>
        <end position="27"/>
    </location>
</feature>
<sequence length="142" mass="15889">MSPHSPVSPHTLHVPSSSMSPHTPCVPSQSRVPPLTLCVPSHSIPLCPQVQQNVERLFTRFVEEGKATVRLREPAVDLCLSKVGTWLSQHTEQSTGTISPYFKYHCIYPHTKVIYTKKKSHMITKFSCPPLLCLLQESFVAP</sequence>
<accession>A0A8D2QVR8</accession>
<reference evidence="4" key="1">
    <citation type="submission" date="2025-08" db="UniProtKB">
        <authorList>
            <consortium name="Ensembl"/>
        </authorList>
    </citation>
    <scope>IDENTIFICATION</scope>
</reference>